<dbReference type="PANTHER" id="PTHR12227:SF0">
    <property type="entry name" value="GLYCERATE KINASE"/>
    <property type="match status" value="1"/>
</dbReference>
<dbReference type="KEGG" id="soy:115874501"/>
<keyword evidence="8" id="KW-0067">ATP-binding</keyword>
<dbReference type="GO" id="GO:0005737">
    <property type="term" value="C:cytoplasm"/>
    <property type="evidence" value="ECO:0007669"/>
    <property type="project" value="TreeGrafter"/>
</dbReference>
<comment type="catalytic activity">
    <reaction evidence="1">
        <text>(R)-glycerate + ATP = (2R)-3-phosphoglycerate + ADP + H(+)</text>
        <dbReference type="Rhea" id="RHEA:23516"/>
        <dbReference type="ChEBI" id="CHEBI:15378"/>
        <dbReference type="ChEBI" id="CHEBI:16659"/>
        <dbReference type="ChEBI" id="CHEBI:30616"/>
        <dbReference type="ChEBI" id="CHEBI:58272"/>
        <dbReference type="ChEBI" id="CHEBI:456216"/>
        <dbReference type="EC" id="2.7.1.31"/>
    </reaction>
</comment>
<dbReference type="InParanoid" id="A0A6J2X2S8"/>
<keyword evidence="6" id="KW-0547">Nucleotide-binding</keyword>
<name>A0A6J2X2S8_SITOR</name>
<dbReference type="InterPro" id="IPR007835">
    <property type="entry name" value="MOFRL"/>
</dbReference>
<dbReference type="Pfam" id="PF05161">
    <property type="entry name" value="MOFRL"/>
    <property type="match status" value="1"/>
</dbReference>
<dbReference type="InterPro" id="IPR039760">
    <property type="entry name" value="MOFRL_protein"/>
</dbReference>
<dbReference type="InterPro" id="IPR038614">
    <property type="entry name" value="GK_N_sf"/>
</dbReference>
<proteinExistence type="inferred from homology"/>
<evidence type="ECO:0000259" key="10">
    <source>
        <dbReference type="Pfam" id="PF13660"/>
    </source>
</evidence>
<keyword evidence="5" id="KW-0808">Transferase</keyword>
<comment type="similarity">
    <text evidence="2">Belongs to the glycerate kinase type-2 family.</text>
</comment>
<dbReference type="PANTHER" id="PTHR12227">
    <property type="entry name" value="GLYCERATE KINASE"/>
    <property type="match status" value="1"/>
</dbReference>
<evidence type="ECO:0000256" key="4">
    <source>
        <dbReference type="ARBA" id="ARBA00020720"/>
    </source>
</evidence>
<dbReference type="SUPFAM" id="SSF82544">
    <property type="entry name" value="GckA/TtuD-like"/>
    <property type="match status" value="1"/>
</dbReference>
<protein>
    <recommendedName>
        <fullName evidence="4">Glycerate kinase</fullName>
        <ecNumber evidence="3">2.7.1.31</ecNumber>
    </recommendedName>
</protein>
<dbReference type="GO" id="GO:0008887">
    <property type="term" value="F:glycerate kinase activity"/>
    <property type="evidence" value="ECO:0007669"/>
    <property type="project" value="UniProtKB-EC"/>
</dbReference>
<dbReference type="InterPro" id="IPR037035">
    <property type="entry name" value="GK-like_C_sf"/>
</dbReference>
<dbReference type="EC" id="2.7.1.31" evidence="3"/>
<feature type="domain" description="MOFRL" evidence="9">
    <location>
        <begin position="399"/>
        <end position="515"/>
    </location>
</feature>
<gene>
    <name evidence="12" type="primary">LOC115874501</name>
</gene>
<dbReference type="Gene3D" id="3.40.1480.10">
    <property type="entry name" value="MOFRL domain"/>
    <property type="match status" value="1"/>
</dbReference>
<keyword evidence="7 12" id="KW-0418">Kinase</keyword>
<dbReference type="FunCoup" id="A0A6J2X2S8">
    <property type="interactions" value="224"/>
</dbReference>
<evidence type="ECO:0000256" key="8">
    <source>
        <dbReference type="ARBA" id="ARBA00022840"/>
    </source>
</evidence>
<dbReference type="GeneID" id="115874501"/>
<evidence type="ECO:0000256" key="6">
    <source>
        <dbReference type="ARBA" id="ARBA00022741"/>
    </source>
</evidence>
<sequence>MFKNLTSALVKSELYNILTLNLAPQTRTLATNPEEIISKHSQFLKTLFLESVKSVQPSTLIKNKIKVTESHLSVGGRTFALQKPCYIVGFGKAVLGTAVELEKALCDGLQRAIVTVPKGIFEQYPNFKEFLRKTECIEGAVNNIPDEDAMDGARKIKELVETLGEDDLLIVLISGGGSALLPLPKPPISLQEKQNLIRSLSKSGANIHELNAIRKQLSVLKGGGLARLARPCPVVSLILSDVVGDPLDVIASGPTVSSLDDPREAIKILEKYNLYTTLPSSIKTVLDSSHQPFQNHSTLQDQSSNNTFNHVFNFVIGTNKIATKAAENLAIENGYQCAVISHKVEADVDVLAGHYSELAREILAGKSCKVMKILQELPFELEEDGVEKLMGFGFKKKMLLIFAGEPTVVVRGTGKGGRNQQLALSLSLQLNNWQEASPSGKSGNISFLSAGTDGIDGPTDAAGAVGYSGLVRECSGLDINPEPYLKNNDSYGFSSLFRDGECLVRIGHSGTNVMDLHFLLIDPED</sequence>
<keyword evidence="11" id="KW-1185">Reference proteome</keyword>
<evidence type="ECO:0000313" key="12">
    <source>
        <dbReference type="RefSeq" id="XP_030745508.1"/>
    </source>
</evidence>
<evidence type="ECO:0000256" key="5">
    <source>
        <dbReference type="ARBA" id="ARBA00022679"/>
    </source>
</evidence>
<dbReference type="InterPro" id="IPR025286">
    <property type="entry name" value="MOFRL_assoc_dom"/>
</dbReference>
<dbReference type="AlphaFoldDB" id="A0A6J2X2S8"/>
<evidence type="ECO:0000256" key="7">
    <source>
        <dbReference type="ARBA" id="ARBA00022777"/>
    </source>
</evidence>
<evidence type="ECO:0000259" key="9">
    <source>
        <dbReference type="Pfam" id="PF05161"/>
    </source>
</evidence>
<dbReference type="OrthoDB" id="44918at2759"/>
<reference evidence="12" key="1">
    <citation type="submission" date="2025-08" db="UniProtKB">
        <authorList>
            <consortium name="RefSeq"/>
        </authorList>
    </citation>
    <scope>IDENTIFICATION</scope>
    <source>
        <tissue evidence="12">Gonads</tissue>
    </source>
</reference>
<dbReference type="Pfam" id="PF13660">
    <property type="entry name" value="DUF4147"/>
    <property type="match status" value="1"/>
</dbReference>
<dbReference type="GO" id="GO:0005524">
    <property type="term" value="F:ATP binding"/>
    <property type="evidence" value="ECO:0007669"/>
    <property type="project" value="UniProtKB-KW"/>
</dbReference>
<dbReference type="Gene3D" id="3.40.50.10180">
    <property type="entry name" value="Glycerate kinase, MOFRL-like N-terminal domain"/>
    <property type="match status" value="1"/>
</dbReference>
<accession>A0A6J2X2S8</accession>
<dbReference type="FunFam" id="3.40.50.10180:FF:000001">
    <property type="entry name" value="Glycerate kinase"/>
    <property type="match status" value="1"/>
</dbReference>
<evidence type="ECO:0000256" key="1">
    <source>
        <dbReference type="ARBA" id="ARBA00000694"/>
    </source>
</evidence>
<dbReference type="RefSeq" id="XP_030745508.1">
    <property type="nucleotide sequence ID" value="XM_030889648.1"/>
</dbReference>
<evidence type="ECO:0000313" key="11">
    <source>
        <dbReference type="Proteomes" id="UP000504635"/>
    </source>
</evidence>
<evidence type="ECO:0000256" key="2">
    <source>
        <dbReference type="ARBA" id="ARBA00005393"/>
    </source>
</evidence>
<dbReference type="Proteomes" id="UP000504635">
    <property type="component" value="Unplaced"/>
</dbReference>
<evidence type="ECO:0000256" key="3">
    <source>
        <dbReference type="ARBA" id="ARBA00012101"/>
    </source>
</evidence>
<organism evidence="11 12">
    <name type="scientific">Sitophilus oryzae</name>
    <name type="common">Rice weevil</name>
    <name type="synonym">Curculio oryzae</name>
    <dbReference type="NCBI Taxonomy" id="7048"/>
    <lineage>
        <taxon>Eukaryota</taxon>
        <taxon>Metazoa</taxon>
        <taxon>Ecdysozoa</taxon>
        <taxon>Arthropoda</taxon>
        <taxon>Hexapoda</taxon>
        <taxon>Insecta</taxon>
        <taxon>Pterygota</taxon>
        <taxon>Neoptera</taxon>
        <taxon>Endopterygota</taxon>
        <taxon>Coleoptera</taxon>
        <taxon>Polyphaga</taxon>
        <taxon>Cucujiformia</taxon>
        <taxon>Curculionidae</taxon>
        <taxon>Dryophthorinae</taxon>
        <taxon>Sitophilus</taxon>
    </lineage>
</organism>
<feature type="domain" description="MOFRL-associated" evidence="10">
    <location>
        <begin position="44"/>
        <end position="286"/>
    </location>
</feature>